<dbReference type="OrthoDB" id="6515429at2759"/>
<organism evidence="3 4">
    <name type="scientific">Rhynchophorus ferrugineus</name>
    <name type="common">Red palm weevil</name>
    <name type="synonym">Curculio ferrugineus</name>
    <dbReference type="NCBI Taxonomy" id="354439"/>
    <lineage>
        <taxon>Eukaryota</taxon>
        <taxon>Metazoa</taxon>
        <taxon>Ecdysozoa</taxon>
        <taxon>Arthropoda</taxon>
        <taxon>Hexapoda</taxon>
        <taxon>Insecta</taxon>
        <taxon>Pterygota</taxon>
        <taxon>Neoptera</taxon>
        <taxon>Endopterygota</taxon>
        <taxon>Coleoptera</taxon>
        <taxon>Polyphaga</taxon>
        <taxon>Cucujiformia</taxon>
        <taxon>Curculionidae</taxon>
        <taxon>Dryophthorinae</taxon>
        <taxon>Rhynchophorus</taxon>
    </lineage>
</organism>
<comment type="caution">
    <text evidence="3">The sequence shown here is derived from an EMBL/GenBank/DDBJ whole genome shotgun (WGS) entry which is preliminary data.</text>
</comment>
<protein>
    <submittedName>
        <fullName evidence="3">Uncharacterized protein</fullName>
    </submittedName>
</protein>
<accession>A0A834HWB8</accession>
<reference evidence="3" key="1">
    <citation type="submission" date="2020-08" db="EMBL/GenBank/DDBJ databases">
        <title>Genome sequencing and assembly of the red palm weevil Rhynchophorus ferrugineus.</title>
        <authorList>
            <person name="Dias G.B."/>
            <person name="Bergman C.M."/>
            <person name="Manee M."/>
        </authorList>
    </citation>
    <scope>NUCLEOTIDE SEQUENCE</scope>
    <source>
        <strain evidence="3">AA-2017</strain>
        <tissue evidence="3">Whole larva</tissue>
    </source>
</reference>
<sequence length="121" mass="13756">MKTSVNCCVLVFMILLAVSQSQKHQSRIVDYQNERRDTGYYFKYVTDDRQLREETGDLLKKDGEDILSVHGTFSFISPENKQIITNYVSDENGYRAKQEIKQLYDVPVEAVSSLAGGGLPL</sequence>
<dbReference type="InterPro" id="IPR000618">
    <property type="entry name" value="Insect_cuticle"/>
</dbReference>
<keyword evidence="1" id="KW-0193">Cuticle</keyword>
<dbReference type="AlphaFoldDB" id="A0A834HWB8"/>
<keyword evidence="2" id="KW-0732">Signal</keyword>
<keyword evidence="4" id="KW-1185">Reference proteome</keyword>
<evidence type="ECO:0000256" key="2">
    <source>
        <dbReference type="SAM" id="SignalP"/>
    </source>
</evidence>
<feature type="signal peptide" evidence="2">
    <location>
        <begin position="1"/>
        <end position="21"/>
    </location>
</feature>
<dbReference type="GO" id="GO:0042302">
    <property type="term" value="F:structural constituent of cuticle"/>
    <property type="evidence" value="ECO:0007669"/>
    <property type="project" value="UniProtKB-UniRule"/>
</dbReference>
<proteinExistence type="predicted"/>
<evidence type="ECO:0000313" key="3">
    <source>
        <dbReference type="EMBL" id="KAF7269289.1"/>
    </source>
</evidence>
<dbReference type="EMBL" id="JAACXV010014245">
    <property type="protein sequence ID" value="KAF7269289.1"/>
    <property type="molecule type" value="Genomic_DNA"/>
</dbReference>
<dbReference type="PROSITE" id="PS51155">
    <property type="entry name" value="CHIT_BIND_RR_2"/>
    <property type="match status" value="1"/>
</dbReference>
<evidence type="ECO:0000313" key="4">
    <source>
        <dbReference type="Proteomes" id="UP000625711"/>
    </source>
</evidence>
<evidence type="ECO:0000256" key="1">
    <source>
        <dbReference type="PROSITE-ProRule" id="PRU00497"/>
    </source>
</evidence>
<dbReference type="Proteomes" id="UP000625711">
    <property type="component" value="Unassembled WGS sequence"/>
</dbReference>
<name>A0A834HWB8_RHYFE</name>
<gene>
    <name evidence="3" type="ORF">GWI33_017744</name>
</gene>
<dbReference type="Pfam" id="PF00379">
    <property type="entry name" value="Chitin_bind_4"/>
    <property type="match status" value="1"/>
</dbReference>
<feature type="chain" id="PRO_5032330893" evidence="2">
    <location>
        <begin position="22"/>
        <end position="121"/>
    </location>
</feature>